<keyword evidence="2" id="KW-1185">Reference proteome</keyword>
<sequence>MALPQDSSCIPGEIITEILNTGSALPGGSSAGGSLPHLAAPRGAFSILLFPYPIYSLNSEQPPPSTIPPDCLQDCLIAVPFLIPLKLEAANGQGSFVFDCPAPVGVLSHLRALMISTTGPLNYKSLMLMPTLRQTTPLRTIRVNLDARDNNVYSFEDGVWLPGELLRNMLEQLAPKLYIETPDRL</sequence>
<organism evidence="1 2">
    <name type="scientific">Mycena rosella</name>
    <name type="common">Pink bonnet</name>
    <name type="synonym">Agaricus rosellus</name>
    <dbReference type="NCBI Taxonomy" id="1033263"/>
    <lineage>
        <taxon>Eukaryota</taxon>
        <taxon>Fungi</taxon>
        <taxon>Dikarya</taxon>
        <taxon>Basidiomycota</taxon>
        <taxon>Agaricomycotina</taxon>
        <taxon>Agaricomycetes</taxon>
        <taxon>Agaricomycetidae</taxon>
        <taxon>Agaricales</taxon>
        <taxon>Marasmiineae</taxon>
        <taxon>Mycenaceae</taxon>
        <taxon>Mycena</taxon>
    </lineage>
</organism>
<dbReference type="Proteomes" id="UP001221757">
    <property type="component" value="Unassembled WGS sequence"/>
</dbReference>
<dbReference type="AlphaFoldDB" id="A0AAD7GG22"/>
<protein>
    <submittedName>
        <fullName evidence="1">Uncharacterized protein</fullName>
    </submittedName>
</protein>
<reference evidence="1" key="1">
    <citation type="submission" date="2023-03" db="EMBL/GenBank/DDBJ databases">
        <title>Massive genome expansion in bonnet fungi (Mycena s.s.) driven by repeated elements and novel gene families across ecological guilds.</title>
        <authorList>
            <consortium name="Lawrence Berkeley National Laboratory"/>
            <person name="Harder C.B."/>
            <person name="Miyauchi S."/>
            <person name="Viragh M."/>
            <person name="Kuo A."/>
            <person name="Thoen E."/>
            <person name="Andreopoulos B."/>
            <person name="Lu D."/>
            <person name="Skrede I."/>
            <person name="Drula E."/>
            <person name="Henrissat B."/>
            <person name="Morin E."/>
            <person name="Kohler A."/>
            <person name="Barry K."/>
            <person name="LaButti K."/>
            <person name="Morin E."/>
            <person name="Salamov A."/>
            <person name="Lipzen A."/>
            <person name="Mereny Z."/>
            <person name="Hegedus B."/>
            <person name="Baldrian P."/>
            <person name="Stursova M."/>
            <person name="Weitz H."/>
            <person name="Taylor A."/>
            <person name="Grigoriev I.V."/>
            <person name="Nagy L.G."/>
            <person name="Martin F."/>
            <person name="Kauserud H."/>
        </authorList>
    </citation>
    <scope>NUCLEOTIDE SEQUENCE</scope>
    <source>
        <strain evidence="1">CBHHK067</strain>
    </source>
</reference>
<comment type="caution">
    <text evidence="1">The sequence shown here is derived from an EMBL/GenBank/DDBJ whole genome shotgun (WGS) entry which is preliminary data.</text>
</comment>
<evidence type="ECO:0000313" key="1">
    <source>
        <dbReference type="EMBL" id="KAJ7686353.1"/>
    </source>
</evidence>
<proteinExistence type="predicted"/>
<evidence type="ECO:0000313" key="2">
    <source>
        <dbReference type="Proteomes" id="UP001221757"/>
    </source>
</evidence>
<dbReference type="EMBL" id="JARKIE010000096">
    <property type="protein sequence ID" value="KAJ7686353.1"/>
    <property type="molecule type" value="Genomic_DNA"/>
</dbReference>
<gene>
    <name evidence="1" type="ORF">B0H17DRAFT_1204266</name>
</gene>
<name>A0AAD7GG22_MYCRO</name>
<accession>A0AAD7GG22</accession>